<gene>
    <name evidence="3" type="ORF">g.57562</name>
</gene>
<dbReference type="GO" id="GO:0003677">
    <property type="term" value="F:DNA binding"/>
    <property type="evidence" value="ECO:0007669"/>
    <property type="project" value="InterPro"/>
</dbReference>
<dbReference type="SUPFAM" id="SSF64484">
    <property type="entry name" value="beta and beta-prime subunits of DNA dependent RNA-polymerase"/>
    <property type="match status" value="1"/>
</dbReference>
<feature type="non-terminal residue" evidence="3">
    <location>
        <position position="1"/>
    </location>
</feature>
<evidence type="ECO:0000259" key="2">
    <source>
        <dbReference type="Pfam" id="PF04992"/>
    </source>
</evidence>
<name>A0A1B6I5Y1_9HEMI</name>
<dbReference type="GO" id="GO:0003899">
    <property type="term" value="F:DNA-directed RNA polymerase activity"/>
    <property type="evidence" value="ECO:0007669"/>
    <property type="project" value="InterPro"/>
</dbReference>
<evidence type="ECO:0000256" key="1">
    <source>
        <dbReference type="SAM" id="MobiDB-lite"/>
    </source>
</evidence>
<feature type="domain" description="RNA polymerase Rpb1" evidence="2">
    <location>
        <begin position="31"/>
        <end position="117"/>
    </location>
</feature>
<reference evidence="3" key="1">
    <citation type="submission" date="2015-11" db="EMBL/GenBank/DDBJ databases">
        <title>De novo transcriptome assembly of four potential Pierce s Disease insect vectors from Arizona vineyards.</title>
        <authorList>
            <person name="Tassone E.E."/>
        </authorList>
    </citation>
    <scope>NUCLEOTIDE SEQUENCE</scope>
</reference>
<evidence type="ECO:0000313" key="3">
    <source>
        <dbReference type="EMBL" id="JAS82305.1"/>
    </source>
</evidence>
<feature type="compositionally biased region" description="Polar residues" evidence="1">
    <location>
        <begin position="130"/>
        <end position="139"/>
    </location>
</feature>
<feature type="non-terminal residue" evidence="3">
    <location>
        <position position="139"/>
    </location>
</feature>
<accession>A0A1B6I5Y1</accession>
<dbReference type="AlphaFoldDB" id="A0A1B6I5Y1"/>
<dbReference type="InterPro" id="IPR007075">
    <property type="entry name" value="RNA_pol_Rpb1_6"/>
</dbReference>
<dbReference type="EMBL" id="GECU01025401">
    <property type="protein sequence ID" value="JAS82305.1"/>
    <property type="molecule type" value="Transcribed_RNA"/>
</dbReference>
<sequence length="139" mass="16055">ATVHHDYSVRTESGCILQFVYGDDAFDATHLENVSVDMSNFKERFFIDNFIDLEYSIKPGAVSRDVYELMCDDAELQQLLDEEYEYLHANRHLLSDRYASPVNIQRILMKYRKKADSRAGGAFSGDRQEQSTASPYRIL</sequence>
<dbReference type="Pfam" id="PF04992">
    <property type="entry name" value="RNA_pol_Rpb1_6"/>
    <property type="match status" value="1"/>
</dbReference>
<organism evidence="3">
    <name type="scientific">Homalodisca liturata</name>
    <dbReference type="NCBI Taxonomy" id="320908"/>
    <lineage>
        <taxon>Eukaryota</taxon>
        <taxon>Metazoa</taxon>
        <taxon>Ecdysozoa</taxon>
        <taxon>Arthropoda</taxon>
        <taxon>Hexapoda</taxon>
        <taxon>Insecta</taxon>
        <taxon>Pterygota</taxon>
        <taxon>Neoptera</taxon>
        <taxon>Paraneoptera</taxon>
        <taxon>Hemiptera</taxon>
        <taxon>Auchenorrhyncha</taxon>
        <taxon>Membracoidea</taxon>
        <taxon>Cicadellidae</taxon>
        <taxon>Cicadellinae</taxon>
        <taxon>Proconiini</taxon>
        <taxon>Homalodisca</taxon>
    </lineage>
</organism>
<feature type="region of interest" description="Disordered" evidence="1">
    <location>
        <begin position="118"/>
        <end position="139"/>
    </location>
</feature>
<dbReference type="Gene3D" id="6.20.50.80">
    <property type="match status" value="1"/>
</dbReference>
<protein>
    <recommendedName>
        <fullName evidence="2">RNA polymerase Rpb1 domain-containing protein</fullName>
    </recommendedName>
</protein>
<proteinExistence type="predicted"/>
<dbReference type="GO" id="GO:0006351">
    <property type="term" value="P:DNA-templated transcription"/>
    <property type="evidence" value="ECO:0007669"/>
    <property type="project" value="InterPro"/>
</dbReference>